<evidence type="ECO:0000256" key="3">
    <source>
        <dbReference type="SAM" id="Phobius"/>
    </source>
</evidence>
<keyword evidence="3" id="KW-0472">Membrane</keyword>
<gene>
    <name evidence="5" type="ORF">ACFOEB_00990</name>
</gene>
<accession>A0ABV7HIR5</accession>
<dbReference type="SUPFAM" id="SSF50494">
    <property type="entry name" value="Trypsin-like serine proteases"/>
    <property type="match status" value="1"/>
</dbReference>
<dbReference type="Proteomes" id="UP001595548">
    <property type="component" value="Unassembled WGS sequence"/>
</dbReference>
<dbReference type="PANTHER" id="PTHR43343">
    <property type="entry name" value="PEPTIDASE S12"/>
    <property type="match status" value="1"/>
</dbReference>
<dbReference type="Pfam" id="PF13180">
    <property type="entry name" value="PDZ_2"/>
    <property type="match status" value="1"/>
</dbReference>
<dbReference type="Gene3D" id="2.40.10.120">
    <property type="match status" value="1"/>
</dbReference>
<dbReference type="InterPro" id="IPR036034">
    <property type="entry name" value="PDZ_sf"/>
</dbReference>
<dbReference type="PRINTS" id="PR00834">
    <property type="entry name" value="PROTEASES2C"/>
</dbReference>
<feature type="transmembrane region" description="Helical" evidence="3">
    <location>
        <begin position="6"/>
        <end position="28"/>
    </location>
</feature>
<keyword evidence="3" id="KW-0812">Transmembrane</keyword>
<evidence type="ECO:0000313" key="6">
    <source>
        <dbReference type="Proteomes" id="UP001595548"/>
    </source>
</evidence>
<keyword evidence="1" id="KW-0645">Protease</keyword>
<dbReference type="SMART" id="SM00228">
    <property type="entry name" value="PDZ"/>
    <property type="match status" value="1"/>
</dbReference>
<evidence type="ECO:0000256" key="1">
    <source>
        <dbReference type="ARBA" id="ARBA00022670"/>
    </source>
</evidence>
<dbReference type="Pfam" id="PF13365">
    <property type="entry name" value="Trypsin_2"/>
    <property type="match status" value="1"/>
</dbReference>
<dbReference type="SUPFAM" id="SSF50156">
    <property type="entry name" value="PDZ domain-like"/>
    <property type="match status" value="1"/>
</dbReference>
<sequence>MSPSRLLSFFAWPVMIGLVAALILLLTVPELRPQSWQLPARAAPQSDNAFANLSYAHAVDQAASSVVNIYSRKVIETRRHPLADHPLYEKLFRNSGQQERVKSALGSGVIVSPEGYLLTNNHVIEGADEILVLLHDGRRAGATFIGNDPGSDLAVLKIELDNLTPINIGNPNQARVGDVVLAIGNPFGVGQTVTQGIISALSRYGLGISSYENYIQTDAAINPGNSGGALIDTHGNLLGINAAIIFDTVGIGFAVPADDAMKSLKDIIKYGRVVRGWLGLDAERLTPAAITALGLKNVSGLRVTNVFLNNPAHIAGIRPNDVITHINNQPIGNERQGLKEVADLAPGTVVSVRVLRPHTNGSLPEELEIDVTVGERPDNLEVNRT</sequence>
<dbReference type="InterPro" id="IPR009003">
    <property type="entry name" value="Peptidase_S1_PA"/>
</dbReference>
<reference evidence="6" key="1">
    <citation type="journal article" date="2019" name="Int. J. Syst. Evol. Microbiol.">
        <title>The Global Catalogue of Microorganisms (GCM) 10K type strain sequencing project: providing services to taxonomists for standard genome sequencing and annotation.</title>
        <authorList>
            <consortium name="The Broad Institute Genomics Platform"/>
            <consortium name="The Broad Institute Genome Sequencing Center for Infectious Disease"/>
            <person name="Wu L."/>
            <person name="Ma J."/>
        </authorList>
    </citation>
    <scope>NUCLEOTIDE SEQUENCE [LARGE SCALE GENOMIC DNA]</scope>
    <source>
        <strain evidence="6">KCTC 52141</strain>
    </source>
</reference>
<dbReference type="InterPro" id="IPR001478">
    <property type="entry name" value="PDZ"/>
</dbReference>
<proteinExistence type="predicted"/>
<feature type="domain" description="PDZ" evidence="4">
    <location>
        <begin position="291"/>
        <end position="358"/>
    </location>
</feature>
<name>A0ABV7HIR5_9GAMM</name>
<evidence type="ECO:0000313" key="5">
    <source>
        <dbReference type="EMBL" id="MFC3153765.1"/>
    </source>
</evidence>
<keyword evidence="2" id="KW-0378">Hydrolase</keyword>
<protein>
    <submittedName>
        <fullName evidence="5">Trypsin-like peptidase domain-containing protein</fullName>
    </submittedName>
</protein>
<dbReference type="EMBL" id="JBHRTL010000001">
    <property type="protein sequence ID" value="MFC3153765.1"/>
    <property type="molecule type" value="Genomic_DNA"/>
</dbReference>
<evidence type="ECO:0000259" key="4">
    <source>
        <dbReference type="SMART" id="SM00228"/>
    </source>
</evidence>
<dbReference type="InterPro" id="IPR001940">
    <property type="entry name" value="Peptidase_S1C"/>
</dbReference>
<comment type="caution">
    <text evidence="5">The sequence shown here is derived from an EMBL/GenBank/DDBJ whole genome shotgun (WGS) entry which is preliminary data.</text>
</comment>
<dbReference type="InterPro" id="IPR051201">
    <property type="entry name" value="Chloro_Bact_Ser_Proteases"/>
</dbReference>
<dbReference type="Gene3D" id="2.30.42.10">
    <property type="match status" value="1"/>
</dbReference>
<evidence type="ECO:0000256" key="2">
    <source>
        <dbReference type="ARBA" id="ARBA00022801"/>
    </source>
</evidence>
<dbReference type="PANTHER" id="PTHR43343:SF3">
    <property type="entry name" value="PROTEASE DO-LIKE 8, CHLOROPLASTIC"/>
    <property type="match status" value="1"/>
</dbReference>
<organism evidence="5 6">
    <name type="scientific">Gilvimarinus japonicus</name>
    <dbReference type="NCBI Taxonomy" id="1796469"/>
    <lineage>
        <taxon>Bacteria</taxon>
        <taxon>Pseudomonadati</taxon>
        <taxon>Pseudomonadota</taxon>
        <taxon>Gammaproteobacteria</taxon>
        <taxon>Cellvibrionales</taxon>
        <taxon>Cellvibrionaceae</taxon>
        <taxon>Gilvimarinus</taxon>
    </lineage>
</organism>
<keyword evidence="6" id="KW-1185">Reference proteome</keyword>
<keyword evidence="3" id="KW-1133">Transmembrane helix</keyword>
<dbReference type="RefSeq" id="WP_382413710.1">
    <property type="nucleotide sequence ID" value="NZ_AP031500.1"/>
</dbReference>